<comment type="caution">
    <text evidence="1">The sequence shown here is derived from an EMBL/GenBank/DDBJ whole genome shotgun (WGS) entry which is preliminary data.</text>
</comment>
<dbReference type="CDD" id="cd04302">
    <property type="entry name" value="HAD_5NT"/>
    <property type="match status" value="1"/>
</dbReference>
<dbReference type="Gene3D" id="3.40.50.1000">
    <property type="entry name" value="HAD superfamily/HAD-like"/>
    <property type="match status" value="1"/>
</dbReference>
<gene>
    <name evidence="1" type="ORF">M9Y10_015697</name>
</gene>
<dbReference type="SFLD" id="SFLDG01129">
    <property type="entry name" value="C1.5:_HAD__Beta-PGM__Phosphata"/>
    <property type="match status" value="1"/>
</dbReference>
<name>A0ABR2L3H5_9EUKA</name>
<dbReference type="Gene3D" id="1.10.150.240">
    <property type="entry name" value="Putative phosphatase, domain 2"/>
    <property type="match status" value="1"/>
</dbReference>
<dbReference type="InterPro" id="IPR023214">
    <property type="entry name" value="HAD_sf"/>
</dbReference>
<dbReference type="InterPro" id="IPR023198">
    <property type="entry name" value="PGP-like_dom2"/>
</dbReference>
<reference evidence="1 2" key="1">
    <citation type="submission" date="2024-04" db="EMBL/GenBank/DDBJ databases">
        <title>Tritrichomonas musculus Genome.</title>
        <authorList>
            <person name="Alves-Ferreira E."/>
            <person name="Grigg M."/>
            <person name="Lorenzi H."/>
            <person name="Galac M."/>
        </authorList>
    </citation>
    <scope>NUCLEOTIDE SEQUENCE [LARGE SCALE GENOMIC DNA]</scope>
    <source>
        <strain evidence="1 2">EAF2021</strain>
    </source>
</reference>
<proteinExistence type="predicted"/>
<dbReference type="InterPro" id="IPR036412">
    <property type="entry name" value="HAD-like_sf"/>
</dbReference>
<sequence length="223" mass="24768">MFKYCLFDLDGTLTDPKEGITKCVQYALQKFGINEPDLHKLEPFIGPPLKDSFMHFYSLSDADAVQAVSYFRERFAPTGIFENQIFSGIKEMLEKLSSKGIHLAVASSKPMIFVRKILAHFEIERFFQVVVGSELDGTRVSKEEVVEEALSQLGVNKIAENERKKLCAMIGDRKFDIEGAKAHGLTGIGVTFGYAEEGELEKAGADFIVSSVDELSSLLNGEK</sequence>
<dbReference type="InterPro" id="IPR050155">
    <property type="entry name" value="HAD-like_hydrolase_sf"/>
</dbReference>
<dbReference type="PANTHER" id="PTHR43434:SF20">
    <property type="entry name" value="5'-NUCLEOTIDASE"/>
    <property type="match status" value="1"/>
</dbReference>
<dbReference type="SUPFAM" id="SSF56784">
    <property type="entry name" value="HAD-like"/>
    <property type="match status" value="1"/>
</dbReference>
<dbReference type="Pfam" id="PF13419">
    <property type="entry name" value="HAD_2"/>
    <property type="match status" value="1"/>
</dbReference>
<dbReference type="EMBL" id="JAPFFF010000002">
    <property type="protein sequence ID" value="KAK8897732.1"/>
    <property type="molecule type" value="Genomic_DNA"/>
</dbReference>
<dbReference type="InterPro" id="IPR041492">
    <property type="entry name" value="HAD_2"/>
</dbReference>
<dbReference type="SFLD" id="SFLDS00003">
    <property type="entry name" value="Haloacid_Dehalogenase"/>
    <property type="match status" value="1"/>
</dbReference>
<evidence type="ECO:0000313" key="1">
    <source>
        <dbReference type="EMBL" id="KAK8897732.1"/>
    </source>
</evidence>
<dbReference type="Proteomes" id="UP001470230">
    <property type="component" value="Unassembled WGS sequence"/>
</dbReference>
<organism evidence="1 2">
    <name type="scientific">Tritrichomonas musculus</name>
    <dbReference type="NCBI Taxonomy" id="1915356"/>
    <lineage>
        <taxon>Eukaryota</taxon>
        <taxon>Metamonada</taxon>
        <taxon>Parabasalia</taxon>
        <taxon>Tritrichomonadida</taxon>
        <taxon>Tritrichomonadidae</taxon>
        <taxon>Tritrichomonas</taxon>
    </lineage>
</organism>
<dbReference type="PANTHER" id="PTHR43434">
    <property type="entry name" value="PHOSPHOGLYCOLATE PHOSPHATASE"/>
    <property type="match status" value="1"/>
</dbReference>
<protein>
    <submittedName>
        <fullName evidence="1">HAD-hyrolase-like</fullName>
    </submittedName>
</protein>
<accession>A0ABR2L3H5</accession>
<keyword evidence="2" id="KW-1185">Reference proteome</keyword>
<evidence type="ECO:0000313" key="2">
    <source>
        <dbReference type="Proteomes" id="UP001470230"/>
    </source>
</evidence>
<dbReference type="SFLD" id="SFLDG01135">
    <property type="entry name" value="C1.5.6:_HAD__Beta-PGM__Phospha"/>
    <property type="match status" value="1"/>
</dbReference>